<evidence type="ECO:0000313" key="3">
    <source>
        <dbReference type="Proteomes" id="UP001299546"/>
    </source>
</evidence>
<organism evidence="2 3">
    <name type="scientific">Bariatricus massiliensis</name>
    <dbReference type="NCBI Taxonomy" id="1745713"/>
    <lineage>
        <taxon>Bacteria</taxon>
        <taxon>Bacillati</taxon>
        <taxon>Bacillota</taxon>
        <taxon>Clostridia</taxon>
        <taxon>Lachnospirales</taxon>
        <taxon>Lachnospiraceae</taxon>
        <taxon>Bariatricus</taxon>
    </lineage>
</organism>
<dbReference type="Proteomes" id="UP001299546">
    <property type="component" value="Unassembled WGS sequence"/>
</dbReference>
<name>A0ABS8DKZ9_9FIRM</name>
<feature type="transmembrane region" description="Helical" evidence="1">
    <location>
        <begin position="38"/>
        <end position="60"/>
    </location>
</feature>
<dbReference type="RefSeq" id="WP_066730641.1">
    <property type="nucleotide sequence ID" value="NZ_JAJCIQ010000004.1"/>
</dbReference>
<keyword evidence="1" id="KW-1133">Transmembrane helix</keyword>
<sequence length="68" mass="7521">MEKKSFFQTKEGGLTVAFIAIIIAFAIIMAGLGSANNMLCLIGFAIIVIAMLYSPFKVYVFDRLKKNK</sequence>
<evidence type="ECO:0000256" key="1">
    <source>
        <dbReference type="SAM" id="Phobius"/>
    </source>
</evidence>
<comment type="caution">
    <text evidence="2">The sequence shown here is derived from an EMBL/GenBank/DDBJ whole genome shotgun (WGS) entry which is preliminary data.</text>
</comment>
<keyword evidence="1" id="KW-0472">Membrane</keyword>
<accession>A0ABS8DKZ9</accession>
<keyword evidence="1" id="KW-0812">Transmembrane</keyword>
<feature type="transmembrane region" description="Helical" evidence="1">
    <location>
        <begin position="12"/>
        <end position="32"/>
    </location>
</feature>
<gene>
    <name evidence="2" type="ORF">LIZ65_17705</name>
</gene>
<keyword evidence="3" id="KW-1185">Reference proteome</keyword>
<dbReference type="EMBL" id="JAJCIS010000019">
    <property type="protein sequence ID" value="MCB7389122.1"/>
    <property type="molecule type" value="Genomic_DNA"/>
</dbReference>
<protein>
    <submittedName>
        <fullName evidence="2">Uncharacterized protein</fullName>
    </submittedName>
</protein>
<reference evidence="2 3" key="1">
    <citation type="submission" date="2021-10" db="EMBL/GenBank/DDBJ databases">
        <title>Collection of gut derived symbiotic bacterial strains cultured from healthy donors.</title>
        <authorList>
            <person name="Lin H."/>
            <person name="Littmann E."/>
            <person name="Kohout C."/>
            <person name="Pamer E.G."/>
        </authorList>
    </citation>
    <scope>NUCLEOTIDE SEQUENCE [LARGE SCALE GENOMIC DNA]</scope>
    <source>
        <strain evidence="2 3">DFI.1.165</strain>
    </source>
</reference>
<proteinExistence type="predicted"/>
<evidence type="ECO:0000313" key="2">
    <source>
        <dbReference type="EMBL" id="MCB7389122.1"/>
    </source>
</evidence>